<gene>
    <name evidence="2" type="ORF">ACFSOY_08805</name>
</gene>
<accession>A0ABW4ZX48</accession>
<evidence type="ECO:0000256" key="1">
    <source>
        <dbReference type="RuleBase" id="RU004508"/>
    </source>
</evidence>
<dbReference type="PIRSF" id="PIRSF000390">
    <property type="entry name" value="PLP_StrS"/>
    <property type="match status" value="1"/>
</dbReference>
<name>A0ABW4ZX48_9BACL</name>
<dbReference type="PANTHER" id="PTHR30244:SF30">
    <property type="entry name" value="BLR5990 PROTEIN"/>
    <property type="match status" value="1"/>
</dbReference>
<organism evidence="2 3">
    <name type="scientific">Tumebacillus lipolyticus</name>
    <dbReference type="NCBI Taxonomy" id="1280370"/>
    <lineage>
        <taxon>Bacteria</taxon>
        <taxon>Bacillati</taxon>
        <taxon>Bacillota</taxon>
        <taxon>Bacilli</taxon>
        <taxon>Bacillales</taxon>
        <taxon>Alicyclobacillaceae</taxon>
        <taxon>Tumebacillus</taxon>
    </lineage>
</organism>
<dbReference type="Pfam" id="PF01041">
    <property type="entry name" value="DegT_DnrJ_EryC1"/>
    <property type="match status" value="1"/>
</dbReference>
<dbReference type="NCBIfam" id="TIGR04181">
    <property type="entry name" value="NHT_00031"/>
    <property type="match status" value="1"/>
</dbReference>
<keyword evidence="1" id="KW-0663">Pyridoxal phosphate</keyword>
<keyword evidence="2" id="KW-0032">Aminotransferase</keyword>
<proteinExistence type="inferred from homology"/>
<dbReference type="Gene3D" id="3.40.640.10">
    <property type="entry name" value="Type I PLP-dependent aspartate aminotransferase-like (Major domain)"/>
    <property type="match status" value="1"/>
</dbReference>
<dbReference type="Proteomes" id="UP001597343">
    <property type="component" value="Unassembled WGS sequence"/>
</dbReference>
<dbReference type="InterPro" id="IPR015422">
    <property type="entry name" value="PyrdxlP-dep_Trfase_small"/>
</dbReference>
<dbReference type="InterPro" id="IPR015424">
    <property type="entry name" value="PyrdxlP-dep_Trfase"/>
</dbReference>
<dbReference type="EMBL" id="JBHUIO010000005">
    <property type="protein sequence ID" value="MFD2170094.1"/>
    <property type="molecule type" value="Genomic_DNA"/>
</dbReference>
<dbReference type="Gene3D" id="3.90.1150.10">
    <property type="entry name" value="Aspartate Aminotransferase, domain 1"/>
    <property type="match status" value="1"/>
</dbReference>
<comment type="caution">
    <text evidence="2">The sequence shown here is derived from an EMBL/GenBank/DDBJ whole genome shotgun (WGS) entry which is preliminary data.</text>
</comment>
<dbReference type="GO" id="GO:0008483">
    <property type="term" value="F:transaminase activity"/>
    <property type="evidence" value="ECO:0007669"/>
    <property type="project" value="UniProtKB-KW"/>
</dbReference>
<reference evidence="3" key="1">
    <citation type="journal article" date="2019" name="Int. J. Syst. Evol. Microbiol.">
        <title>The Global Catalogue of Microorganisms (GCM) 10K type strain sequencing project: providing services to taxonomists for standard genome sequencing and annotation.</title>
        <authorList>
            <consortium name="The Broad Institute Genomics Platform"/>
            <consortium name="The Broad Institute Genome Sequencing Center for Infectious Disease"/>
            <person name="Wu L."/>
            <person name="Ma J."/>
        </authorList>
    </citation>
    <scope>NUCLEOTIDE SEQUENCE [LARGE SCALE GENOMIC DNA]</scope>
    <source>
        <strain evidence="3">CGMCC 1.13574</strain>
    </source>
</reference>
<sequence length="385" mass="42625">MNELIIEKLRSVLPADRSFIALHEPYFQGREWDYVKECIDTGWVSSVGKYVDLFEQKLAEHTEVAHAVAVANGTAALHICLQLVGVEAGDEVLMPTLTFVATANAISYCGAIPHLVDSEERTLGLDPHKLADYLAEIAEVRADGSYNRVTGRRIKAVVPMHTFGHAVDLDPLLDLCARYRLELVEDAAESLGSFYKGKHTGGFGRISALSFNGNKVVTTGGGGAIVTNDPELAKRAKHLTTTAKVPHRWEFNHDAIGYNYRMPNLNAALGCAQLEQLDAYVEQKRALAERYREAFADLAGVQFFTEPEFSRSNYWLNAILLDEQQAHLRDSLLEATNSAGIMTRPFWTGMHKLPMFADCPRMDLSVAESLERRTINIPSSVFLGG</sequence>
<protein>
    <submittedName>
        <fullName evidence="2">LegC family aminotransferase</fullName>
    </submittedName>
</protein>
<dbReference type="SUPFAM" id="SSF53383">
    <property type="entry name" value="PLP-dependent transferases"/>
    <property type="match status" value="1"/>
</dbReference>
<keyword evidence="3" id="KW-1185">Reference proteome</keyword>
<evidence type="ECO:0000313" key="2">
    <source>
        <dbReference type="EMBL" id="MFD2170094.1"/>
    </source>
</evidence>
<dbReference type="InterPro" id="IPR015421">
    <property type="entry name" value="PyrdxlP-dep_Trfase_major"/>
</dbReference>
<dbReference type="InterPro" id="IPR000653">
    <property type="entry name" value="DegT/StrS_aminotransferase"/>
</dbReference>
<dbReference type="CDD" id="cd00616">
    <property type="entry name" value="AHBA_syn"/>
    <property type="match status" value="1"/>
</dbReference>
<comment type="similarity">
    <text evidence="1">Belongs to the DegT/DnrJ/EryC1 family.</text>
</comment>
<dbReference type="InterPro" id="IPR026385">
    <property type="entry name" value="LegC-like"/>
</dbReference>
<keyword evidence="2" id="KW-0808">Transferase</keyword>
<dbReference type="PANTHER" id="PTHR30244">
    <property type="entry name" value="TRANSAMINASE"/>
    <property type="match status" value="1"/>
</dbReference>
<evidence type="ECO:0000313" key="3">
    <source>
        <dbReference type="Proteomes" id="UP001597343"/>
    </source>
</evidence>
<dbReference type="RefSeq" id="WP_386045757.1">
    <property type="nucleotide sequence ID" value="NZ_JBHUIO010000005.1"/>
</dbReference>